<name>A0AAV8RGB3_ENSVE</name>
<keyword evidence="2" id="KW-1185">Reference proteome</keyword>
<sequence length="74" mass="8523">MSTDRGPNKFQPIRGRRVRNGVLDGERDRIPLAPYLLCEIWTKPPAMPVHHSQRLLHHGVLYRAGEDPDSRANR</sequence>
<proteinExistence type="predicted"/>
<reference evidence="1 2" key="1">
    <citation type="submission" date="2022-12" db="EMBL/GenBank/DDBJ databases">
        <title>Chromosome-scale assembly of the Ensete ventricosum genome.</title>
        <authorList>
            <person name="Dussert Y."/>
            <person name="Stocks J."/>
            <person name="Wendawek A."/>
            <person name="Woldeyes F."/>
            <person name="Nichols R.A."/>
            <person name="Borrell J.S."/>
        </authorList>
    </citation>
    <scope>NUCLEOTIDE SEQUENCE [LARGE SCALE GENOMIC DNA]</scope>
    <source>
        <strain evidence="2">cv. Maze</strain>
        <tissue evidence="1">Seeds</tissue>
    </source>
</reference>
<evidence type="ECO:0000313" key="2">
    <source>
        <dbReference type="Proteomes" id="UP001222027"/>
    </source>
</evidence>
<evidence type="ECO:0000313" key="1">
    <source>
        <dbReference type="EMBL" id="KAJ8498599.1"/>
    </source>
</evidence>
<dbReference type="AlphaFoldDB" id="A0AAV8RGB3"/>
<comment type="caution">
    <text evidence="1">The sequence shown here is derived from an EMBL/GenBank/DDBJ whole genome shotgun (WGS) entry which is preliminary data.</text>
</comment>
<dbReference type="Proteomes" id="UP001222027">
    <property type="component" value="Unassembled WGS sequence"/>
</dbReference>
<gene>
    <name evidence="1" type="ORF">OPV22_009151</name>
</gene>
<accession>A0AAV8RGB3</accession>
<protein>
    <submittedName>
        <fullName evidence="1">Uncharacterized protein</fullName>
    </submittedName>
</protein>
<dbReference type="EMBL" id="JAQQAF010000003">
    <property type="protein sequence ID" value="KAJ8498599.1"/>
    <property type="molecule type" value="Genomic_DNA"/>
</dbReference>
<organism evidence="1 2">
    <name type="scientific">Ensete ventricosum</name>
    <name type="common">Abyssinian banana</name>
    <name type="synonym">Musa ensete</name>
    <dbReference type="NCBI Taxonomy" id="4639"/>
    <lineage>
        <taxon>Eukaryota</taxon>
        <taxon>Viridiplantae</taxon>
        <taxon>Streptophyta</taxon>
        <taxon>Embryophyta</taxon>
        <taxon>Tracheophyta</taxon>
        <taxon>Spermatophyta</taxon>
        <taxon>Magnoliopsida</taxon>
        <taxon>Liliopsida</taxon>
        <taxon>Zingiberales</taxon>
        <taxon>Musaceae</taxon>
        <taxon>Ensete</taxon>
    </lineage>
</organism>